<dbReference type="STRING" id="1458985.BJP34_27140"/>
<evidence type="ECO:0000259" key="1">
    <source>
        <dbReference type="Pfam" id="PF02317"/>
    </source>
</evidence>
<dbReference type="InterPro" id="IPR003421">
    <property type="entry name" value="Opine_DH"/>
</dbReference>
<accession>A0A1D8TY93</accession>
<dbReference type="EMBL" id="CP017599">
    <property type="protein sequence ID" value="AOX02629.1"/>
    <property type="molecule type" value="Genomic_DNA"/>
</dbReference>
<gene>
    <name evidence="2" type="ORF">BJP34_27140</name>
</gene>
<dbReference type="Gene3D" id="1.10.1040.10">
    <property type="entry name" value="N-(1-d-carboxylethyl)-l-norvaline Dehydrogenase, domain 2"/>
    <property type="match status" value="1"/>
</dbReference>
<feature type="domain" description="Opine dehydrogenase" evidence="1">
    <location>
        <begin position="228"/>
        <end position="370"/>
    </location>
</feature>
<dbReference type="GO" id="GO:0016491">
    <property type="term" value="F:oxidoreductase activity"/>
    <property type="evidence" value="ECO:0007669"/>
    <property type="project" value="InterPro"/>
</dbReference>
<protein>
    <recommendedName>
        <fullName evidence="1">Opine dehydrogenase domain-containing protein</fullName>
    </recommendedName>
</protein>
<dbReference type="Proteomes" id="UP000177870">
    <property type="component" value="Chromosome"/>
</dbReference>
<organism evidence="2 3">
    <name type="scientific">Moorena producens PAL-8-15-08-1</name>
    <dbReference type="NCBI Taxonomy" id="1458985"/>
    <lineage>
        <taxon>Bacteria</taxon>
        <taxon>Bacillati</taxon>
        <taxon>Cyanobacteriota</taxon>
        <taxon>Cyanophyceae</taxon>
        <taxon>Coleofasciculales</taxon>
        <taxon>Coleofasciculaceae</taxon>
        <taxon>Moorena</taxon>
    </lineage>
</organism>
<dbReference type="AlphaFoldDB" id="A0A1D8TY93"/>
<dbReference type="PANTHER" id="PTHR38015:SF1">
    <property type="entry name" value="OPINE DEHYDROGENASE DOMAIN-CONTAINING PROTEIN"/>
    <property type="match status" value="1"/>
</dbReference>
<dbReference type="InterPro" id="IPR013328">
    <property type="entry name" value="6PGD_dom2"/>
</dbReference>
<dbReference type="PANTHER" id="PTHR38015">
    <property type="entry name" value="BLR6086 PROTEIN"/>
    <property type="match status" value="1"/>
</dbReference>
<name>A0A1D8TY93_9CYAN</name>
<dbReference type="InterPro" id="IPR051729">
    <property type="entry name" value="Opine/Lysopine_DH"/>
</dbReference>
<dbReference type="InterPro" id="IPR008927">
    <property type="entry name" value="6-PGluconate_DH-like_C_sf"/>
</dbReference>
<evidence type="ECO:0000313" key="2">
    <source>
        <dbReference type="EMBL" id="AOX02629.1"/>
    </source>
</evidence>
<dbReference type="Pfam" id="PF02317">
    <property type="entry name" value="Octopine_DH"/>
    <property type="match status" value="1"/>
</dbReference>
<sequence>MWYTSSDFSTLNLDHTIAKSLDLYHSSNFNQPNQDIFMSQDSYLVVGGGNTGLATSVHLSSQGNPVYLFSRRYSSISQTKIVRSTGICSPGNYPIAACANQIEEIAAANEGKLPGNIVICCRGQDIESYARILGAYINSQSNILIICASRFSGRVFGKVLQREFDRLQTQLPAVGDVNNSPFACRGNADDEVRISKFKNQFKVAAQNSEMTERIVAAYQDSFKSLRTASSSLEVNLDKCNDIFHVPLIIASLARWELGESYNIYRGFGPRTANLIGDLDSERLAIAKALGFPDLSNMYDYFKTAFGTPGPSLYEHIHQIKALDNATIRNPHHRYLSEELPFGAFPLQALARLTGVDTPCLDSCITLGSKFIDEPLTWTAQFLELDIQWLNSQLTHN</sequence>
<proteinExistence type="predicted"/>
<dbReference type="Gene3D" id="3.40.50.720">
    <property type="entry name" value="NAD(P)-binding Rossmann-like Domain"/>
    <property type="match status" value="1"/>
</dbReference>
<dbReference type="SUPFAM" id="SSF48179">
    <property type="entry name" value="6-phosphogluconate dehydrogenase C-terminal domain-like"/>
    <property type="match status" value="1"/>
</dbReference>
<dbReference type="KEGG" id="mpro:BJP34_27140"/>
<evidence type="ECO:0000313" key="3">
    <source>
        <dbReference type="Proteomes" id="UP000177870"/>
    </source>
</evidence>
<reference evidence="3" key="1">
    <citation type="submission" date="2016-10" db="EMBL/GenBank/DDBJ databases">
        <title>Comparative genomics uncovers the prolific and rare metabolic potential of the cyanobacterial genus Moorea.</title>
        <authorList>
            <person name="Leao T."/>
            <person name="Castelao G."/>
            <person name="Korobeynikov A."/>
            <person name="Monroe E.A."/>
            <person name="Podell S."/>
            <person name="Glukhov E."/>
            <person name="Allen E."/>
            <person name="Gerwick W.H."/>
            <person name="Gerwick L."/>
        </authorList>
    </citation>
    <scope>NUCLEOTIDE SEQUENCE [LARGE SCALE GENOMIC DNA]</scope>
    <source>
        <strain evidence="3">PAL-8-15-08-1</strain>
    </source>
</reference>